<dbReference type="Gene3D" id="3.30.70.100">
    <property type="match status" value="1"/>
</dbReference>
<dbReference type="PROSITE" id="PS50206">
    <property type="entry name" value="RHODANESE_3"/>
    <property type="match status" value="1"/>
</dbReference>
<dbReference type="PANTHER" id="PTHR43268:SF3">
    <property type="entry name" value="RHODANESE-LIKE DOMAIN-CONTAINING PROTEIN 7-RELATED"/>
    <property type="match status" value="1"/>
</dbReference>
<dbReference type="PANTHER" id="PTHR43268">
    <property type="entry name" value="THIOSULFATE SULFURTRANSFERASE/RHODANESE-LIKE DOMAIN-CONTAINING PROTEIN 2"/>
    <property type="match status" value="1"/>
</dbReference>
<dbReference type="OrthoDB" id="9778326at2"/>
<gene>
    <name evidence="1" type="primary">trhO</name>
    <name evidence="2" type="ORF">CCAX7_64800</name>
</gene>
<comment type="function">
    <text evidence="1">Catalyzes oxygen-dependent 5-hydroxyuridine (ho5U) modification at position 34 in tRNAs.</text>
</comment>
<dbReference type="Proteomes" id="UP000287394">
    <property type="component" value="Chromosome"/>
</dbReference>
<dbReference type="SMART" id="SM00450">
    <property type="entry name" value="RHOD"/>
    <property type="match status" value="1"/>
</dbReference>
<dbReference type="Pfam" id="PF00581">
    <property type="entry name" value="Rhodanese"/>
    <property type="match status" value="1"/>
</dbReference>
<evidence type="ECO:0000256" key="1">
    <source>
        <dbReference type="HAMAP-Rule" id="MF_00469"/>
    </source>
</evidence>
<dbReference type="InterPro" id="IPR001763">
    <property type="entry name" value="Rhodanese-like_dom"/>
</dbReference>
<dbReference type="Gene3D" id="3.40.250.10">
    <property type="entry name" value="Rhodanese-like domain"/>
    <property type="match status" value="1"/>
</dbReference>
<reference evidence="2 3" key="1">
    <citation type="journal article" date="2019" name="Int. J. Syst. Evol. Microbiol.">
        <title>Capsulimonas corticalis gen. nov., sp. nov., an aerobic capsulated bacterium, of a novel bacterial order, Capsulimonadales ord. nov., of the class Armatimonadia of the phylum Armatimonadetes.</title>
        <authorList>
            <person name="Li J."/>
            <person name="Kudo C."/>
            <person name="Tonouchi A."/>
        </authorList>
    </citation>
    <scope>NUCLEOTIDE SEQUENCE [LARGE SCALE GENOMIC DNA]</scope>
    <source>
        <strain evidence="2 3">AX-7</strain>
    </source>
</reference>
<dbReference type="KEGG" id="ccot:CCAX7_64800"/>
<dbReference type="NCBIfam" id="NF001136">
    <property type="entry name" value="PRK00142.1-4"/>
    <property type="match status" value="1"/>
</dbReference>
<dbReference type="Pfam" id="PF17773">
    <property type="entry name" value="UPF0176_N"/>
    <property type="match status" value="1"/>
</dbReference>
<organism evidence="2 3">
    <name type="scientific">Capsulimonas corticalis</name>
    <dbReference type="NCBI Taxonomy" id="2219043"/>
    <lineage>
        <taxon>Bacteria</taxon>
        <taxon>Bacillati</taxon>
        <taxon>Armatimonadota</taxon>
        <taxon>Armatimonadia</taxon>
        <taxon>Capsulimonadales</taxon>
        <taxon>Capsulimonadaceae</taxon>
        <taxon>Capsulimonas</taxon>
    </lineage>
</organism>
<keyword evidence="1" id="KW-0819">tRNA processing</keyword>
<keyword evidence="3" id="KW-1185">Reference proteome</keyword>
<dbReference type="InterPro" id="IPR036873">
    <property type="entry name" value="Rhodanese-like_dom_sf"/>
</dbReference>
<name>A0A402CQZ3_9BACT</name>
<sequence length="305" mass="33888">MQSEEAAASQYLVAAFYKFIPFPEFAELREPLRAVCDAGGVRGTILLAPEGVNGTIAGPRAGVEAVLARLRSLGPFADLEHKESYSQTIPFARMKVRLKREIMGLGDPGAGSIRQVGVYVPAEEWNDLIADPSVLLIDTRNDYEVAVGTFEGAVDPNTRTFRDFPEFVRANLDPERHTKIAMYCTGGIRCEKASAYMIDQGFPEVYHLQGGILKYLETVPAEESRWRGECFVFDERVAVDHALQPGDLIRCFGCGGAITADDKLSEKYEEGICCPHCHDGLTEQKRRRATERQRQIELAQKRAAK</sequence>
<accession>A0A402CQZ3</accession>
<protein>
    <recommendedName>
        <fullName evidence="1">tRNA uridine(34) hydroxylase</fullName>
        <ecNumber evidence="1">1.14.-.-</ecNumber>
    </recommendedName>
    <alternativeName>
        <fullName evidence="1">tRNA hydroxylation protein O</fullName>
    </alternativeName>
</protein>
<dbReference type="SUPFAM" id="SSF52821">
    <property type="entry name" value="Rhodanese/Cell cycle control phosphatase"/>
    <property type="match status" value="1"/>
</dbReference>
<dbReference type="GO" id="GO:0016705">
    <property type="term" value="F:oxidoreductase activity, acting on paired donors, with incorporation or reduction of molecular oxygen"/>
    <property type="evidence" value="ECO:0007669"/>
    <property type="project" value="UniProtKB-UniRule"/>
</dbReference>
<comment type="similarity">
    <text evidence="1">Belongs to the TrhO family.</text>
</comment>
<comment type="catalytic activity">
    <reaction evidence="1">
        <text>uridine(34) in tRNA + AH2 + O2 = 5-hydroxyuridine(34) in tRNA + A + H2O</text>
        <dbReference type="Rhea" id="RHEA:64224"/>
        <dbReference type="Rhea" id="RHEA-COMP:11727"/>
        <dbReference type="Rhea" id="RHEA-COMP:13381"/>
        <dbReference type="ChEBI" id="CHEBI:13193"/>
        <dbReference type="ChEBI" id="CHEBI:15377"/>
        <dbReference type="ChEBI" id="CHEBI:15379"/>
        <dbReference type="ChEBI" id="CHEBI:17499"/>
        <dbReference type="ChEBI" id="CHEBI:65315"/>
        <dbReference type="ChEBI" id="CHEBI:136877"/>
    </reaction>
</comment>
<proteinExistence type="inferred from homology"/>
<evidence type="ECO:0000313" key="2">
    <source>
        <dbReference type="EMBL" id="BDI34429.1"/>
    </source>
</evidence>
<dbReference type="GO" id="GO:0006400">
    <property type="term" value="P:tRNA modification"/>
    <property type="evidence" value="ECO:0007669"/>
    <property type="project" value="UniProtKB-UniRule"/>
</dbReference>
<dbReference type="EMBL" id="AP025739">
    <property type="protein sequence ID" value="BDI34429.1"/>
    <property type="molecule type" value="Genomic_DNA"/>
</dbReference>
<dbReference type="FunCoup" id="A0A402CQZ3">
    <property type="interactions" value="278"/>
</dbReference>
<dbReference type="AlphaFoldDB" id="A0A402CQZ3"/>
<dbReference type="InterPro" id="IPR020936">
    <property type="entry name" value="TrhO"/>
</dbReference>
<dbReference type="EC" id="1.14.-.-" evidence="1"/>
<dbReference type="HAMAP" id="MF_00469">
    <property type="entry name" value="TrhO"/>
    <property type="match status" value="1"/>
</dbReference>
<dbReference type="InterPro" id="IPR040503">
    <property type="entry name" value="TRHO_N"/>
</dbReference>
<dbReference type="CDD" id="cd01518">
    <property type="entry name" value="RHOD_YceA"/>
    <property type="match status" value="1"/>
</dbReference>
<keyword evidence="1" id="KW-0560">Oxidoreductase</keyword>
<evidence type="ECO:0000313" key="3">
    <source>
        <dbReference type="Proteomes" id="UP000287394"/>
    </source>
</evidence>